<dbReference type="InterPro" id="IPR015813">
    <property type="entry name" value="Pyrv/PenolPyrv_kinase-like_dom"/>
</dbReference>
<feature type="non-terminal residue" evidence="5">
    <location>
        <position position="1"/>
    </location>
</feature>
<dbReference type="Proteomes" id="UP000228949">
    <property type="component" value="Unassembled WGS sequence"/>
</dbReference>
<dbReference type="InterPro" id="IPR040442">
    <property type="entry name" value="Pyrv_kinase-like_dom_sf"/>
</dbReference>
<proteinExistence type="inferred from homology"/>
<dbReference type="GO" id="GO:0008986">
    <property type="term" value="F:pyruvate, water dikinase activity"/>
    <property type="evidence" value="ECO:0007669"/>
    <property type="project" value="UniProtKB-EC"/>
</dbReference>
<evidence type="ECO:0000259" key="4">
    <source>
        <dbReference type="Pfam" id="PF02896"/>
    </source>
</evidence>
<keyword evidence="3" id="KW-0067">ATP-binding</keyword>
<dbReference type="GO" id="GO:0005524">
    <property type="term" value="F:ATP binding"/>
    <property type="evidence" value="ECO:0007669"/>
    <property type="project" value="UniProtKB-KW"/>
</dbReference>
<evidence type="ECO:0000313" key="5">
    <source>
        <dbReference type="EMBL" id="PIU98186.1"/>
    </source>
</evidence>
<evidence type="ECO:0000313" key="6">
    <source>
        <dbReference type="Proteomes" id="UP000228949"/>
    </source>
</evidence>
<accession>A0A2M7B4Y9</accession>
<comment type="similarity">
    <text evidence="1">Belongs to the PEP-utilizing enzyme family.</text>
</comment>
<dbReference type="EC" id="2.7.9.2" evidence="5"/>
<name>A0A2M7B4Y9_9BACT</name>
<evidence type="ECO:0000256" key="2">
    <source>
        <dbReference type="ARBA" id="ARBA00022741"/>
    </source>
</evidence>
<feature type="domain" description="PEP-utilising enzyme C-terminal" evidence="4">
    <location>
        <begin position="18"/>
        <end position="254"/>
    </location>
</feature>
<dbReference type="Gene3D" id="3.20.20.60">
    <property type="entry name" value="Phosphoenolpyruvate-binding domains"/>
    <property type="match status" value="1"/>
</dbReference>
<dbReference type="PANTHER" id="PTHR43030:SF1">
    <property type="entry name" value="PHOSPHOENOLPYRUVATE SYNTHASE"/>
    <property type="match status" value="1"/>
</dbReference>
<dbReference type="AlphaFoldDB" id="A0A2M7B4Y9"/>
<organism evidence="5 6">
    <name type="scientific">Candidatus Wolfebacteria bacterium CG03_land_8_20_14_0_80_40_12</name>
    <dbReference type="NCBI Taxonomy" id="1975069"/>
    <lineage>
        <taxon>Bacteria</taxon>
        <taxon>Candidatus Wolfeibacteriota</taxon>
    </lineage>
</organism>
<comment type="caution">
    <text evidence="5">The sequence shown here is derived from an EMBL/GenBank/DDBJ whole genome shotgun (WGS) entry which is preliminary data.</text>
</comment>
<evidence type="ECO:0000256" key="3">
    <source>
        <dbReference type="ARBA" id="ARBA00022840"/>
    </source>
</evidence>
<gene>
    <name evidence="5" type="ORF">COS61_02710</name>
</gene>
<dbReference type="InterPro" id="IPR023151">
    <property type="entry name" value="PEP_util_CS"/>
</dbReference>
<dbReference type="PANTHER" id="PTHR43030">
    <property type="entry name" value="PHOSPHOENOLPYRUVATE SYNTHASE"/>
    <property type="match status" value="1"/>
</dbReference>
<keyword evidence="2" id="KW-0547">Nucleotide-binding</keyword>
<reference evidence="6" key="1">
    <citation type="submission" date="2017-09" db="EMBL/GenBank/DDBJ databases">
        <title>Depth-based differentiation of microbial function through sediment-hosted aquifers and enrichment of novel symbionts in the deep terrestrial subsurface.</title>
        <authorList>
            <person name="Probst A.J."/>
            <person name="Ladd B."/>
            <person name="Jarett J.K."/>
            <person name="Geller-Mcgrath D.E."/>
            <person name="Sieber C.M.K."/>
            <person name="Emerson J.B."/>
            <person name="Anantharaman K."/>
            <person name="Thomas B.C."/>
            <person name="Malmstrom R."/>
            <person name="Stieglmeier M."/>
            <person name="Klingl A."/>
            <person name="Woyke T."/>
            <person name="Ryan C.M."/>
            <person name="Banfield J.F."/>
        </authorList>
    </citation>
    <scope>NUCLEOTIDE SEQUENCE [LARGE SCALE GENOMIC DNA]</scope>
</reference>
<dbReference type="Pfam" id="PF02896">
    <property type="entry name" value="PEP-utilizers_C"/>
    <property type="match status" value="1"/>
</dbReference>
<sequence length="263" mass="30151">IIKEIEKQTVGYKDKTQFYVDKLAFGIAKIAAAFYPKQVIVRFSDFKTNEYRTLIGGELYEPQEENPMIGWRGASRYYHPNFSPAFILELKAMKKVREEMGLDNMAMMVPFCRTVEEGKKVLEIMKKYLNPKRSTLNPLKIYVMCEIPSNVILADEFLKIFDGMSIGSNDLTQLTVGIDRDASELVRGIANEKDESVKKLIFEVIKKCRAKKKYIGICGQAPSDYPEFAEFLVEQGIESISLNPDTIIKTALKVYEKERKIKN</sequence>
<evidence type="ECO:0000256" key="1">
    <source>
        <dbReference type="ARBA" id="ARBA00007837"/>
    </source>
</evidence>
<keyword evidence="5" id="KW-0670">Pyruvate</keyword>
<protein>
    <submittedName>
        <fullName evidence="5">Phosphoenolpyruvate synthase</fullName>
        <ecNumber evidence="5">2.7.9.2</ecNumber>
    </submittedName>
</protein>
<dbReference type="InterPro" id="IPR006319">
    <property type="entry name" value="PEP_synth"/>
</dbReference>
<dbReference type="SUPFAM" id="SSF51621">
    <property type="entry name" value="Phosphoenolpyruvate/pyruvate domain"/>
    <property type="match status" value="1"/>
</dbReference>
<keyword evidence="5" id="KW-0808">Transferase</keyword>
<dbReference type="InterPro" id="IPR000121">
    <property type="entry name" value="PEP_util_C"/>
</dbReference>
<dbReference type="EMBL" id="PEVJ01000066">
    <property type="protein sequence ID" value="PIU98186.1"/>
    <property type="molecule type" value="Genomic_DNA"/>
</dbReference>
<dbReference type="PROSITE" id="PS00742">
    <property type="entry name" value="PEP_ENZYMES_2"/>
    <property type="match status" value="1"/>
</dbReference>